<dbReference type="Proteomes" id="UP000190027">
    <property type="component" value="Unassembled WGS sequence"/>
</dbReference>
<dbReference type="GO" id="GO:0032259">
    <property type="term" value="P:methylation"/>
    <property type="evidence" value="ECO:0007669"/>
    <property type="project" value="UniProtKB-KW"/>
</dbReference>
<dbReference type="PANTHER" id="PTHR24422">
    <property type="entry name" value="CHEMOTAXIS PROTEIN METHYLTRANSFERASE"/>
    <property type="match status" value="1"/>
</dbReference>
<dbReference type="Gene3D" id="1.10.155.10">
    <property type="entry name" value="Chemotaxis receptor methyltransferase CheR, N-terminal domain"/>
    <property type="match status" value="1"/>
</dbReference>
<dbReference type="PANTHER" id="PTHR24422:SF19">
    <property type="entry name" value="CHEMOTAXIS PROTEIN METHYLTRANSFERASE"/>
    <property type="match status" value="1"/>
</dbReference>
<name>A0A1T4XJQ0_9BACT</name>
<evidence type="ECO:0000259" key="6">
    <source>
        <dbReference type="PROSITE" id="PS50123"/>
    </source>
</evidence>
<dbReference type="OrthoDB" id="9786165at2"/>
<dbReference type="SUPFAM" id="SSF47757">
    <property type="entry name" value="Chemotaxis receptor methyltransferase CheR, N-terminal domain"/>
    <property type="match status" value="1"/>
</dbReference>
<dbReference type="PROSITE" id="PS50123">
    <property type="entry name" value="CHER"/>
    <property type="match status" value="1"/>
</dbReference>
<dbReference type="InterPro" id="IPR026024">
    <property type="entry name" value="Chemotaxis_MeTrfase_CheR"/>
</dbReference>
<dbReference type="Pfam" id="PF01739">
    <property type="entry name" value="CheR"/>
    <property type="match status" value="1"/>
</dbReference>
<keyword evidence="4 7" id="KW-0808">Transferase</keyword>
<keyword evidence="5" id="KW-0949">S-adenosyl-L-methionine</keyword>
<protein>
    <recommendedName>
        <fullName evidence="2">protein-glutamate O-methyltransferase</fullName>
        <ecNumber evidence="2">2.1.1.80</ecNumber>
    </recommendedName>
</protein>
<evidence type="ECO:0000313" key="7">
    <source>
        <dbReference type="EMBL" id="SKA89789.1"/>
    </source>
</evidence>
<keyword evidence="8" id="KW-1185">Reference proteome</keyword>
<dbReference type="RefSeq" id="WP_078717730.1">
    <property type="nucleotide sequence ID" value="NZ_FUYC01000011.1"/>
</dbReference>
<evidence type="ECO:0000256" key="5">
    <source>
        <dbReference type="ARBA" id="ARBA00022691"/>
    </source>
</evidence>
<dbReference type="GO" id="GO:0008983">
    <property type="term" value="F:protein-glutamate O-methyltransferase activity"/>
    <property type="evidence" value="ECO:0007669"/>
    <property type="project" value="UniProtKB-EC"/>
</dbReference>
<evidence type="ECO:0000313" key="8">
    <source>
        <dbReference type="Proteomes" id="UP000190027"/>
    </source>
</evidence>
<keyword evidence="3 7" id="KW-0489">Methyltransferase</keyword>
<gene>
    <name evidence="7" type="ORF">SAMN02745704_02180</name>
</gene>
<comment type="catalytic activity">
    <reaction evidence="1">
        <text>L-glutamyl-[protein] + S-adenosyl-L-methionine = [protein]-L-glutamate 5-O-methyl ester + S-adenosyl-L-homocysteine</text>
        <dbReference type="Rhea" id="RHEA:24452"/>
        <dbReference type="Rhea" id="RHEA-COMP:10208"/>
        <dbReference type="Rhea" id="RHEA-COMP:10311"/>
        <dbReference type="ChEBI" id="CHEBI:29973"/>
        <dbReference type="ChEBI" id="CHEBI:57856"/>
        <dbReference type="ChEBI" id="CHEBI:59789"/>
        <dbReference type="ChEBI" id="CHEBI:82795"/>
        <dbReference type="EC" id="2.1.1.80"/>
    </reaction>
</comment>
<dbReference type="InterPro" id="IPR000780">
    <property type="entry name" value="CheR_MeTrfase"/>
</dbReference>
<dbReference type="STRING" id="1121449.SAMN02745704_02180"/>
<dbReference type="InterPro" id="IPR022641">
    <property type="entry name" value="CheR_N"/>
</dbReference>
<dbReference type="PIRSF" id="PIRSF000410">
    <property type="entry name" value="CheR"/>
    <property type="match status" value="1"/>
</dbReference>
<dbReference type="EMBL" id="FUYC01000011">
    <property type="protein sequence ID" value="SKA89789.1"/>
    <property type="molecule type" value="Genomic_DNA"/>
</dbReference>
<dbReference type="SMART" id="SM00138">
    <property type="entry name" value="MeTrc"/>
    <property type="match status" value="1"/>
</dbReference>
<accession>A0A1T4XJQ0</accession>
<dbReference type="InterPro" id="IPR036804">
    <property type="entry name" value="CheR_N_sf"/>
</dbReference>
<reference evidence="7 8" key="1">
    <citation type="submission" date="2017-02" db="EMBL/GenBank/DDBJ databases">
        <authorList>
            <person name="Peterson S.W."/>
        </authorList>
    </citation>
    <scope>NUCLEOTIDE SEQUENCE [LARGE SCALE GENOMIC DNA]</scope>
    <source>
        <strain evidence="7 8">DSM 16080</strain>
    </source>
</reference>
<dbReference type="InterPro" id="IPR029063">
    <property type="entry name" value="SAM-dependent_MTases_sf"/>
</dbReference>
<dbReference type="Gene3D" id="3.40.50.150">
    <property type="entry name" value="Vaccinia Virus protein VP39"/>
    <property type="match status" value="1"/>
</dbReference>
<evidence type="ECO:0000256" key="2">
    <source>
        <dbReference type="ARBA" id="ARBA00012534"/>
    </source>
</evidence>
<feature type="domain" description="CheR-type methyltransferase" evidence="6">
    <location>
        <begin position="1"/>
        <end position="275"/>
    </location>
</feature>
<dbReference type="Pfam" id="PF03705">
    <property type="entry name" value="CheR_N"/>
    <property type="match status" value="1"/>
</dbReference>
<dbReference type="AlphaFoldDB" id="A0A1T4XJQ0"/>
<dbReference type="InterPro" id="IPR050903">
    <property type="entry name" value="Bact_Chemotaxis_MeTrfase"/>
</dbReference>
<dbReference type="PRINTS" id="PR00996">
    <property type="entry name" value="CHERMTFRASE"/>
</dbReference>
<evidence type="ECO:0000256" key="1">
    <source>
        <dbReference type="ARBA" id="ARBA00001541"/>
    </source>
</evidence>
<dbReference type="SUPFAM" id="SSF53335">
    <property type="entry name" value="S-adenosyl-L-methionine-dependent methyltransferases"/>
    <property type="match status" value="1"/>
</dbReference>
<sequence>MYQLTDKEFRDLREFIYEYAGINLTDQKRALVVGRLQKVLTREGFKNFAQYYEYIKKDKTGKAVEELINRISTNHTFFFREKSHFEYLHSAVLPELTTRLAASGQKDFRLWCAAAATGEEPYTLAMVLREFFGSQYNQWQAGMLATDISTQALQTAIRGVYPDERMTHTPVKLRNKYFQKIGQDKWAVKDALKKDVLYRRFNLMSERWPFRGRFHVVFCRNVMIYFDQVTRNRLAQMFYQFMQPGGYFFIGHSETLGRENCPFEYVMPAVYKKVA</sequence>
<evidence type="ECO:0000256" key="3">
    <source>
        <dbReference type="ARBA" id="ARBA00022603"/>
    </source>
</evidence>
<dbReference type="InterPro" id="IPR022642">
    <property type="entry name" value="CheR_C"/>
</dbReference>
<dbReference type="EC" id="2.1.1.80" evidence="2"/>
<evidence type="ECO:0000256" key="4">
    <source>
        <dbReference type="ARBA" id="ARBA00022679"/>
    </source>
</evidence>
<proteinExistence type="predicted"/>
<organism evidence="7 8">
    <name type="scientific">Paucidesulfovibrio gracilis DSM 16080</name>
    <dbReference type="NCBI Taxonomy" id="1121449"/>
    <lineage>
        <taxon>Bacteria</taxon>
        <taxon>Pseudomonadati</taxon>
        <taxon>Thermodesulfobacteriota</taxon>
        <taxon>Desulfovibrionia</taxon>
        <taxon>Desulfovibrionales</taxon>
        <taxon>Desulfovibrionaceae</taxon>
        <taxon>Paucidesulfovibrio</taxon>
    </lineage>
</organism>